<evidence type="ECO:0000313" key="3">
    <source>
        <dbReference type="Proteomes" id="UP000269351"/>
    </source>
</evidence>
<protein>
    <submittedName>
        <fullName evidence="2">Uncharacterized protein</fullName>
    </submittedName>
</protein>
<accession>A0A433N9E2</accession>
<dbReference type="EMBL" id="CP065031">
    <property type="protein sequence ID" value="QPK26250.1"/>
    <property type="molecule type" value="Genomic_DNA"/>
</dbReference>
<dbReference type="Proteomes" id="UP000762586">
    <property type="component" value="Unassembled WGS sequence"/>
</dbReference>
<dbReference type="AlphaFoldDB" id="A0A433N9E2"/>
<organism evidence="2 3">
    <name type="scientific">Pectobacterium brasiliense</name>
    <dbReference type="NCBI Taxonomy" id="180957"/>
    <lineage>
        <taxon>Bacteria</taxon>
        <taxon>Pseudomonadati</taxon>
        <taxon>Pseudomonadota</taxon>
        <taxon>Gammaproteobacteria</taxon>
        <taxon>Enterobacterales</taxon>
        <taxon>Pectobacteriaceae</taxon>
        <taxon>Pectobacterium</taxon>
    </lineage>
</organism>
<evidence type="ECO:0000313" key="2">
    <source>
        <dbReference type="EMBL" id="QPK26250.1"/>
    </source>
</evidence>
<name>A0A433N9E2_9GAMM</name>
<reference evidence="2 3" key="2">
    <citation type="submission" date="2020-11" db="EMBL/GenBank/DDBJ databases">
        <title>Complete genome sequence of Pectobacterium brasiliense strain F126.</title>
        <authorList>
            <person name="Miroshnikov K."/>
            <person name="Vo T.N.H."/>
            <person name="Khodykina M.V."/>
            <person name="Kabanova A.P."/>
            <person name="Shneider M."/>
            <person name="Korzhenkov A."/>
            <person name="Toschakov S.V."/>
            <person name="Miroshnikov K.A."/>
            <person name="Ignatov A.N."/>
            <person name="Mikhailova Y.V."/>
            <person name="Shelenkov A."/>
            <person name="Yanushevich Y.G."/>
            <person name="Evseev P.V."/>
        </authorList>
    </citation>
    <scope>NUCLEOTIDE SEQUENCE [LARGE SCALE GENOMIC DNA]</scope>
    <source>
        <strain evidence="2 3">F126</strain>
    </source>
</reference>
<proteinExistence type="predicted"/>
<reference evidence="1 4" key="1">
    <citation type="submission" date="2020-07" db="EMBL/GenBank/DDBJ databases">
        <title>A pangenomic view of the genus Pectobacterium provides insights into genome organization, phylogeny, and virulence.</title>
        <authorList>
            <person name="Jonkheer E."/>
            <person name="Brankovics B."/>
            <person name="Houwers I."/>
            <person name="Van Der Wolf J."/>
            <person name="Bonants P."/>
            <person name="Vreeburg R."/>
            <person name="Bollema R."/>
            <person name="De Haan J."/>
            <person name="Berke L."/>
            <person name="De Ridder D."/>
            <person name="Smit S."/>
            <person name="Van Der Lee T.A.J."/>
        </authorList>
    </citation>
    <scope>NUCLEOTIDE SEQUENCE [LARGE SCALE GENOMIC DNA]</scope>
    <source>
        <strain evidence="1 4">NAK:384</strain>
    </source>
</reference>
<sequence>MFIVYLWDKVVGESITALEDFPGNESFLIRDDRCRYPLLSELSNCDMEIFSDEQLGELREEISNLMRYELSGQDVQDYLLSVIALIDQADSDSKSILFSPF</sequence>
<evidence type="ECO:0000313" key="4">
    <source>
        <dbReference type="Proteomes" id="UP000762586"/>
    </source>
</evidence>
<dbReference type="EMBL" id="JACGET010000003">
    <property type="protein sequence ID" value="MBN3105191.1"/>
    <property type="molecule type" value="Genomic_DNA"/>
</dbReference>
<dbReference type="Proteomes" id="UP000269351">
    <property type="component" value="Chromosome"/>
</dbReference>
<keyword evidence="4" id="KW-1185">Reference proteome</keyword>
<gene>
    <name evidence="2" type="ORF">F126LOC_010955</name>
    <name evidence="1" type="ORF">H4F48_03755</name>
</gene>
<dbReference type="RefSeq" id="WP_119871676.1">
    <property type="nucleotide sequence ID" value="NZ_BSWF01000007.1"/>
</dbReference>
<evidence type="ECO:0000313" key="1">
    <source>
        <dbReference type="EMBL" id="MBN3105191.1"/>
    </source>
</evidence>